<dbReference type="GO" id="GO:0035597">
    <property type="term" value="F:tRNA-2-methylthio-N(6)-dimethylallyladenosine(37) synthase activity"/>
    <property type="evidence" value="ECO:0007669"/>
    <property type="project" value="UniProtKB-EC"/>
</dbReference>
<evidence type="ECO:0000256" key="7">
    <source>
        <dbReference type="ARBA" id="ARBA00023004"/>
    </source>
</evidence>
<reference evidence="13 14" key="1">
    <citation type="submission" date="2017-09" db="EMBL/GenBank/DDBJ databases">
        <title>Depth-based differentiation of microbial function through sediment-hosted aquifers and enrichment of novel symbionts in the deep terrestrial subsurface.</title>
        <authorList>
            <person name="Probst A.J."/>
            <person name="Ladd B."/>
            <person name="Jarett J.K."/>
            <person name="Geller-Mcgrath D.E."/>
            <person name="Sieber C.M."/>
            <person name="Emerson J.B."/>
            <person name="Anantharaman K."/>
            <person name="Thomas B.C."/>
            <person name="Malmstrom R."/>
            <person name="Stieglmeier M."/>
            <person name="Klingl A."/>
            <person name="Woyke T."/>
            <person name="Ryan C.M."/>
            <person name="Banfield J.F."/>
        </authorList>
    </citation>
    <scope>NUCLEOTIDE SEQUENCE [LARGE SCALE GENOMIC DNA]</scope>
    <source>
        <strain evidence="13">CG15_BIG_FIL_POST_REV_8_21_14_020_45_12</strain>
    </source>
</reference>
<comment type="cofactor">
    <cofactor evidence="1">
        <name>[4Fe-4S] cluster</name>
        <dbReference type="ChEBI" id="CHEBI:49883"/>
    </cofactor>
</comment>
<dbReference type="FunFam" id="3.80.30.20:FF:000001">
    <property type="entry name" value="tRNA-2-methylthio-N(6)-dimethylallyladenosine synthase 2"/>
    <property type="match status" value="1"/>
</dbReference>
<dbReference type="InterPro" id="IPR038135">
    <property type="entry name" value="Methylthiotransferase_N_sf"/>
</dbReference>
<evidence type="ECO:0000256" key="5">
    <source>
        <dbReference type="ARBA" id="ARBA00022691"/>
    </source>
</evidence>
<dbReference type="PROSITE" id="PS01278">
    <property type="entry name" value="MTTASE_RADICAL"/>
    <property type="match status" value="1"/>
</dbReference>
<comment type="caution">
    <text evidence="13">The sequence shown here is derived from an EMBL/GenBank/DDBJ whole genome shotgun (WGS) entry which is preliminary data.</text>
</comment>
<feature type="domain" description="MTTase N-terminal" evidence="11">
    <location>
        <begin position="1"/>
        <end position="113"/>
    </location>
</feature>
<evidence type="ECO:0000256" key="1">
    <source>
        <dbReference type="ARBA" id="ARBA00001966"/>
    </source>
</evidence>
<name>A0A2M7H543_9BACT</name>
<dbReference type="InterPro" id="IPR058240">
    <property type="entry name" value="rSAM_sf"/>
</dbReference>
<evidence type="ECO:0000256" key="3">
    <source>
        <dbReference type="ARBA" id="ARBA00022485"/>
    </source>
</evidence>
<dbReference type="SUPFAM" id="SSF102114">
    <property type="entry name" value="Radical SAM enzymes"/>
    <property type="match status" value="1"/>
</dbReference>
<dbReference type="InterPro" id="IPR020612">
    <property type="entry name" value="Methylthiotransferase_CS"/>
</dbReference>
<dbReference type="InterPro" id="IPR006638">
    <property type="entry name" value="Elp3/MiaA/NifB-like_rSAM"/>
</dbReference>
<dbReference type="SFLD" id="SFLDG01061">
    <property type="entry name" value="methylthiotransferase"/>
    <property type="match status" value="1"/>
</dbReference>
<dbReference type="Pfam" id="PF00919">
    <property type="entry name" value="UPF0004"/>
    <property type="match status" value="1"/>
</dbReference>
<dbReference type="InterPro" id="IPR007197">
    <property type="entry name" value="rSAM"/>
</dbReference>
<dbReference type="CDD" id="cd01335">
    <property type="entry name" value="Radical_SAM"/>
    <property type="match status" value="1"/>
</dbReference>
<keyword evidence="5" id="KW-0949">S-adenosyl-L-methionine</keyword>
<dbReference type="PROSITE" id="PS51918">
    <property type="entry name" value="RADICAL_SAM"/>
    <property type="match status" value="1"/>
</dbReference>
<dbReference type="PANTHER" id="PTHR43020:SF2">
    <property type="entry name" value="MITOCHONDRIAL TRNA METHYLTHIOTRANSFERASE CDK5RAP1"/>
    <property type="match status" value="1"/>
</dbReference>
<evidence type="ECO:0000259" key="11">
    <source>
        <dbReference type="PROSITE" id="PS51449"/>
    </source>
</evidence>
<dbReference type="PANTHER" id="PTHR43020">
    <property type="entry name" value="CDK5 REGULATORY SUBUNIT-ASSOCIATED PROTEIN 1"/>
    <property type="match status" value="1"/>
</dbReference>
<dbReference type="SFLD" id="SFLDS00029">
    <property type="entry name" value="Radical_SAM"/>
    <property type="match status" value="1"/>
</dbReference>
<protein>
    <recommendedName>
        <fullName evidence="9">tRNA-2-methylthio-N(6)-dimethylallyladenosine synthase</fullName>
        <ecNumber evidence="9">2.8.4.3</ecNumber>
    </recommendedName>
</protein>
<dbReference type="InterPro" id="IPR002792">
    <property type="entry name" value="TRAM_dom"/>
</dbReference>
<evidence type="ECO:0000256" key="9">
    <source>
        <dbReference type="ARBA" id="ARBA00033765"/>
    </source>
</evidence>
<dbReference type="AlphaFoldDB" id="A0A2M7H543"/>
<dbReference type="GO" id="GO:0051539">
    <property type="term" value="F:4 iron, 4 sulfur cluster binding"/>
    <property type="evidence" value="ECO:0007669"/>
    <property type="project" value="UniProtKB-KW"/>
</dbReference>
<evidence type="ECO:0000256" key="6">
    <source>
        <dbReference type="ARBA" id="ARBA00022723"/>
    </source>
</evidence>
<dbReference type="Pfam" id="PF04055">
    <property type="entry name" value="Radical_SAM"/>
    <property type="match status" value="1"/>
</dbReference>
<dbReference type="Gene3D" id="3.40.50.12160">
    <property type="entry name" value="Methylthiotransferase, N-terminal domain"/>
    <property type="match status" value="1"/>
</dbReference>
<evidence type="ECO:0000256" key="8">
    <source>
        <dbReference type="ARBA" id="ARBA00023014"/>
    </source>
</evidence>
<proteinExistence type="predicted"/>
<dbReference type="GO" id="GO:0005829">
    <property type="term" value="C:cytosol"/>
    <property type="evidence" value="ECO:0007669"/>
    <property type="project" value="TreeGrafter"/>
</dbReference>
<accession>A0A2M7H543</accession>
<feature type="domain" description="TRAM" evidence="10">
    <location>
        <begin position="364"/>
        <end position="427"/>
    </location>
</feature>
<keyword evidence="3" id="KW-0004">4Fe-4S</keyword>
<evidence type="ECO:0000259" key="10">
    <source>
        <dbReference type="PROSITE" id="PS50926"/>
    </source>
</evidence>
<keyword evidence="8" id="KW-0411">Iron-sulfur</keyword>
<dbReference type="InterPro" id="IPR005839">
    <property type="entry name" value="Methylthiotransferase"/>
</dbReference>
<gene>
    <name evidence="13" type="ORF">COW24_00640</name>
</gene>
<comment type="function">
    <text evidence="2">Catalyzes the methylthiolation of N6-(dimethylallyl)adenosine (i(6)A), leading to the formation of 2-methylthio-N6-(dimethylallyl)adenosine (ms(2)i(6)A) at position 37 in tRNAs that read codons beginning with uridine.</text>
</comment>
<dbReference type="GO" id="GO:0046872">
    <property type="term" value="F:metal ion binding"/>
    <property type="evidence" value="ECO:0007669"/>
    <property type="project" value="UniProtKB-KW"/>
</dbReference>
<dbReference type="SMART" id="SM00729">
    <property type="entry name" value="Elp3"/>
    <property type="match status" value="1"/>
</dbReference>
<keyword evidence="6" id="KW-0479">Metal-binding</keyword>
<evidence type="ECO:0000256" key="4">
    <source>
        <dbReference type="ARBA" id="ARBA00022679"/>
    </source>
</evidence>
<dbReference type="Pfam" id="PF01938">
    <property type="entry name" value="TRAM"/>
    <property type="match status" value="1"/>
</dbReference>
<evidence type="ECO:0000259" key="12">
    <source>
        <dbReference type="PROSITE" id="PS51918"/>
    </source>
</evidence>
<keyword evidence="4 13" id="KW-0808">Transferase</keyword>
<dbReference type="PROSITE" id="PS50926">
    <property type="entry name" value="TRAM"/>
    <property type="match status" value="1"/>
</dbReference>
<feature type="domain" description="Radical SAM core" evidence="12">
    <location>
        <begin position="126"/>
        <end position="361"/>
    </location>
</feature>
<dbReference type="PROSITE" id="PS51449">
    <property type="entry name" value="MTTASE_N"/>
    <property type="match status" value="1"/>
</dbReference>
<evidence type="ECO:0000256" key="2">
    <source>
        <dbReference type="ARBA" id="ARBA00003234"/>
    </source>
</evidence>
<dbReference type="InterPro" id="IPR013848">
    <property type="entry name" value="Methylthiotransferase_N"/>
</dbReference>
<dbReference type="NCBIfam" id="TIGR00089">
    <property type="entry name" value="MiaB/RimO family radical SAM methylthiotransferase"/>
    <property type="match status" value="1"/>
</dbReference>
<evidence type="ECO:0000313" key="14">
    <source>
        <dbReference type="Proteomes" id="UP000230292"/>
    </source>
</evidence>
<dbReference type="EC" id="2.8.4.3" evidence="9"/>
<evidence type="ECO:0000313" key="13">
    <source>
        <dbReference type="EMBL" id="PIW37343.1"/>
    </source>
</evidence>
<dbReference type="Proteomes" id="UP000230292">
    <property type="component" value="Unassembled WGS sequence"/>
</dbReference>
<sequence>MRYFLLPLGCATNKADSERIAAVLESIGYTLADNEEDASVIGIVACSIRQSAIDRVYSKIHKWNQRKRKKPLITFVSGCILPEDQRKFLKLFDLLVKLEEVSKLPQMLKEYGVVAPQSFWEITPRRGSSYKALVPIQNGCDKFCTFCAVPYTRGREESRPSAEILTEVDELLVGGYKQITLLGQNVNSYGLDVETEMSFAELLREIGKKADAAPHKVWVHYTSPHPRDMNADVYEVQSSSPSLANYLNLPLQSGDDEVLRRMNRRYSLEQYLEKLDLARKYMPDLTVSTDIIVGFCGETTEQFERTRAAMVRGKFDLAFIAQYSARPGAVAQQRFQDDVAKADKKQRDIDLTDVLRETAAENNQKLVGKVITVLVEQVSRKPGKLLGRSEGLKSVEFESGDQDLIGNFVDMKITSADAWRLQGELIGFNEAN</sequence>
<dbReference type="EMBL" id="PFGC01000009">
    <property type="protein sequence ID" value="PIW37343.1"/>
    <property type="molecule type" value="Genomic_DNA"/>
</dbReference>
<dbReference type="Gene3D" id="3.80.30.20">
    <property type="entry name" value="tm_1862 like domain"/>
    <property type="match status" value="1"/>
</dbReference>
<dbReference type="InterPro" id="IPR023404">
    <property type="entry name" value="rSAM_horseshoe"/>
</dbReference>
<organism evidence="13 14">
    <name type="scientific">Candidatus Kerfeldbacteria bacterium CG15_BIG_FIL_POST_REV_8_21_14_020_45_12</name>
    <dbReference type="NCBI Taxonomy" id="2014247"/>
    <lineage>
        <taxon>Bacteria</taxon>
        <taxon>Candidatus Kerfeldiibacteriota</taxon>
    </lineage>
</organism>
<dbReference type="SFLD" id="SFLDG01082">
    <property type="entry name" value="B12-binding_domain_containing"/>
    <property type="match status" value="1"/>
</dbReference>
<keyword evidence="7" id="KW-0408">Iron</keyword>